<reference evidence="2" key="2">
    <citation type="submission" date="2019-02" db="EMBL/GenBank/DDBJ databases">
        <authorList>
            <person name="Chen S.-C."/>
            <person name="Chien H.-H."/>
            <person name="Lai M.-C."/>
        </authorList>
    </citation>
    <scope>NUCLEOTIDE SEQUENCE</scope>
    <source>
        <strain evidence="2">N2F9704</strain>
    </source>
</reference>
<dbReference type="AlphaFoldDB" id="A0A8A3S9Z2"/>
<dbReference type="SUPFAM" id="SSF49503">
    <property type="entry name" value="Cupredoxins"/>
    <property type="match status" value="1"/>
</dbReference>
<dbReference type="InterPro" id="IPR028096">
    <property type="entry name" value="EfeO_Cupredoxin"/>
</dbReference>
<gene>
    <name evidence="2" type="ORF">RJ40_01480</name>
</gene>
<reference evidence="2" key="1">
    <citation type="journal article" date="2001" name="Int. J. Syst. Evol. Microbiol.">
        <title>Methanofollis aquaemaris sp. nov., a methanogen isolated from an aquaculture fish pond.</title>
        <authorList>
            <person name="Lai M.C."/>
            <person name="Chen S.C."/>
        </authorList>
    </citation>
    <scope>NUCLEOTIDE SEQUENCE</scope>
    <source>
        <strain evidence="2">N2F9704</strain>
    </source>
</reference>
<sequence length="134" mass="14623">MTETETETMAETTVEVVNETTNETTNETETEEIVPSGESVTFDLSALDNAFNTDEISVPAGAPVIINFDNQDEGVDHNFAVYKTPAAVETIFRGDVITGPAQISYTFTAPEEPGIYFFRCDVHPNQMTGSFVVT</sequence>
<proteinExistence type="predicted"/>
<dbReference type="EMBL" id="CP036172">
    <property type="protein sequence ID" value="QSZ68344.1"/>
    <property type="molecule type" value="Genomic_DNA"/>
</dbReference>
<dbReference type="KEGG" id="maqe:RJ40_01480"/>
<dbReference type="InterPro" id="IPR008972">
    <property type="entry name" value="Cupredoxin"/>
</dbReference>
<dbReference type="Gene3D" id="2.60.40.420">
    <property type="entry name" value="Cupredoxins - blue copper proteins"/>
    <property type="match status" value="1"/>
</dbReference>
<evidence type="ECO:0000313" key="2">
    <source>
        <dbReference type="EMBL" id="QSZ68344.1"/>
    </source>
</evidence>
<organism evidence="2 3">
    <name type="scientific">Methanofollis aquaemaris</name>
    <dbReference type="NCBI Taxonomy" id="126734"/>
    <lineage>
        <taxon>Archaea</taxon>
        <taxon>Methanobacteriati</taxon>
        <taxon>Methanobacteriota</taxon>
        <taxon>Stenosarchaea group</taxon>
        <taxon>Methanomicrobia</taxon>
        <taxon>Methanomicrobiales</taxon>
        <taxon>Methanomicrobiaceae</taxon>
        <taxon>Methanofollis</taxon>
    </lineage>
</organism>
<feature type="domain" description="EfeO-type cupredoxin-like" evidence="1">
    <location>
        <begin position="40"/>
        <end position="133"/>
    </location>
</feature>
<protein>
    <recommendedName>
        <fullName evidence="1">EfeO-type cupredoxin-like domain-containing protein</fullName>
    </recommendedName>
</protein>
<evidence type="ECO:0000313" key="3">
    <source>
        <dbReference type="Proteomes" id="UP001042704"/>
    </source>
</evidence>
<accession>A0A8A3S9Z2</accession>
<keyword evidence="3" id="KW-1185">Reference proteome</keyword>
<dbReference type="Proteomes" id="UP001042704">
    <property type="component" value="Chromosome"/>
</dbReference>
<dbReference type="Pfam" id="PF13473">
    <property type="entry name" value="Cupredoxin_1"/>
    <property type="match status" value="1"/>
</dbReference>
<evidence type="ECO:0000259" key="1">
    <source>
        <dbReference type="Pfam" id="PF13473"/>
    </source>
</evidence>
<name>A0A8A3S9Z2_9EURY</name>